<dbReference type="EMBL" id="QZWG01000013">
    <property type="protein sequence ID" value="RZB73114.1"/>
    <property type="molecule type" value="Genomic_DNA"/>
</dbReference>
<feature type="region of interest" description="Disordered" evidence="1">
    <location>
        <begin position="240"/>
        <end position="267"/>
    </location>
</feature>
<evidence type="ECO:0000256" key="1">
    <source>
        <dbReference type="SAM" id="MobiDB-lite"/>
    </source>
</evidence>
<dbReference type="AlphaFoldDB" id="A0A445HHF5"/>
<evidence type="ECO:0000313" key="2">
    <source>
        <dbReference type="EMBL" id="RZB73114.1"/>
    </source>
</evidence>
<dbReference type="Proteomes" id="UP000289340">
    <property type="component" value="Chromosome 13"/>
</dbReference>
<feature type="compositionally biased region" description="Polar residues" evidence="1">
    <location>
        <begin position="392"/>
        <end position="401"/>
    </location>
</feature>
<feature type="compositionally biased region" description="Basic residues" evidence="1">
    <location>
        <begin position="417"/>
        <end position="427"/>
    </location>
</feature>
<sequence length="427" mass="47679">MLLNSKFCLSYLCFGCLVCSKLCSFYGQKAPEVDQPSNSFLLLLNGIGVFSSGVLGALYKLAQKEKSTVVATIETVLREKEEELHQLKDQFELALGEASKSQIVIADLSQERDDLKEALDNESSKVNHLKHELQVTQENLAKSRNESAELENLLTLSNKLCKELELEVSKLSSELTEVNESLQRNLDDLTTAKEHLREAQAELQGVSKELTAALEKNDSLQKELVEVYKKAESTAEDLKEQKQLEQQVSKDKESRKSLEGDLEEATKSLDEMNRNAVILSGELQRANSLVSSLEKEKDVLIKFLNDQRNACKEAQDNIEGAHNLIMKLGKERENLEKKGKKFEEELASAKGEILCLKSRINSSKVAVNNDQVQKDGGENKVQKDGGEKKVNSSKVAVNSEQAQKDEGENKVTVSARKTVRRRKANPQ</sequence>
<organism evidence="2 3">
    <name type="scientific">Glycine soja</name>
    <name type="common">Wild soybean</name>
    <dbReference type="NCBI Taxonomy" id="3848"/>
    <lineage>
        <taxon>Eukaryota</taxon>
        <taxon>Viridiplantae</taxon>
        <taxon>Streptophyta</taxon>
        <taxon>Embryophyta</taxon>
        <taxon>Tracheophyta</taxon>
        <taxon>Spermatophyta</taxon>
        <taxon>Magnoliopsida</taxon>
        <taxon>eudicotyledons</taxon>
        <taxon>Gunneridae</taxon>
        <taxon>Pentapetalae</taxon>
        <taxon>rosids</taxon>
        <taxon>fabids</taxon>
        <taxon>Fabales</taxon>
        <taxon>Fabaceae</taxon>
        <taxon>Papilionoideae</taxon>
        <taxon>50 kb inversion clade</taxon>
        <taxon>NPAAA clade</taxon>
        <taxon>indigoferoid/millettioid clade</taxon>
        <taxon>Phaseoleae</taxon>
        <taxon>Glycine</taxon>
        <taxon>Glycine subgen. Soja</taxon>
    </lineage>
</organism>
<comment type="caution">
    <text evidence="2">The sequence shown here is derived from an EMBL/GenBank/DDBJ whole genome shotgun (WGS) entry which is preliminary data.</text>
</comment>
<feature type="compositionally biased region" description="Basic and acidic residues" evidence="1">
    <location>
        <begin position="372"/>
        <end position="390"/>
    </location>
</feature>
<protein>
    <submittedName>
        <fullName evidence="2">MAR-binding filament-like protein 1-1</fullName>
    </submittedName>
</protein>
<name>A0A445HHF5_GLYSO</name>
<reference evidence="2 3" key="1">
    <citation type="submission" date="2018-09" db="EMBL/GenBank/DDBJ databases">
        <title>A high-quality reference genome of wild soybean provides a powerful tool to mine soybean genomes.</title>
        <authorList>
            <person name="Xie M."/>
            <person name="Chung C.Y.L."/>
            <person name="Li M.-W."/>
            <person name="Wong F.-L."/>
            <person name="Chan T.-F."/>
            <person name="Lam H.-M."/>
        </authorList>
    </citation>
    <scope>NUCLEOTIDE SEQUENCE [LARGE SCALE GENOMIC DNA]</scope>
    <source>
        <strain evidence="3">cv. W05</strain>
        <tissue evidence="2">Hypocotyl of etiolated seedlings</tissue>
    </source>
</reference>
<proteinExistence type="predicted"/>
<gene>
    <name evidence="2" type="ORF">D0Y65_037044</name>
</gene>
<evidence type="ECO:0000313" key="3">
    <source>
        <dbReference type="Proteomes" id="UP000289340"/>
    </source>
</evidence>
<feature type="region of interest" description="Disordered" evidence="1">
    <location>
        <begin position="367"/>
        <end position="427"/>
    </location>
</feature>
<accession>A0A445HHF5</accession>
<keyword evidence="3" id="KW-1185">Reference proteome</keyword>